<accession>A0A6A4MNI1</accession>
<dbReference type="Gene3D" id="3.30.200.20">
    <property type="entry name" value="Phosphorylase Kinase, domain 1"/>
    <property type="match status" value="1"/>
</dbReference>
<dbReference type="OrthoDB" id="248923at2759"/>
<dbReference type="PROSITE" id="PS50011">
    <property type="entry name" value="PROTEIN_KINASE_DOM"/>
    <property type="match status" value="1"/>
</dbReference>
<dbReference type="PANTHER" id="PTHR48014">
    <property type="entry name" value="SERINE/THREONINE-PROTEIN KINASE FRAY2"/>
    <property type="match status" value="1"/>
</dbReference>
<reference evidence="6 7" key="1">
    <citation type="journal article" date="2019" name="Genome Biol. Evol.">
        <title>The Rhododendron genome and chromosomal organization provide insight into shared whole-genome duplications across the heath family (Ericaceae).</title>
        <authorList>
            <person name="Soza V.L."/>
            <person name="Lindsley D."/>
            <person name="Waalkes A."/>
            <person name="Ramage E."/>
            <person name="Patwardhan R.P."/>
            <person name="Burton J.N."/>
            <person name="Adey A."/>
            <person name="Kumar A."/>
            <person name="Qiu R."/>
            <person name="Shendure J."/>
            <person name="Hall B."/>
        </authorList>
    </citation>
    <scope>NUCLEOTIDE SEQUENCE [LARGE SCALE GENOMIC DNA]</scope>
    <source>
        <strain evidence="6">RSF 1966-606</strain>
    </source>
</reference>
<dbReference type="AlphaFoldDB" id="A0A6A4MNI1"/>
<evidence type="ECO:0000256" key="1">
    <source>
        <dbReference type="ARBA" id="ARBA00008874"/>
    </source>
</evidence>
<dbReference type="Proteomes" id="UP000428333">
    <property type="component" value="Linkage Group LG01"/>
</dbReference>
<name>A0A6A4MNI1_9ERIC</name>
<sequence>MDKKKYPIGAEHYTLYEEIGRGVSASVHRALCIPFDEIVAVKILDFERNNSDLNSISREAQTMILADHPNVLKSHCSFVSDHNLWVIMPFMAGGSCLHILKAVHPDGFEEVVMQLYCVSWFPVLANVLFFFSGKSTVLTCFTELSSGMSLRFLAGNILIDANGAIKLGDFGVSACLFDSAERTRKTFVGTPCWMAPEVMEQLHGYNCKADIWSFGITALELAHGHAPFSKYPPMKVLLMTLQNAPPGLDYERDRKFSKSFKQMIASCLVKDPSKRPSAQKLLKHSFFKKARSNEYIARTLLEGLPALGDRLEALKRKEQDMLAEKKIPDGQKEEMSQDEYKRGISSWNFNLEDVKAQASLIQDEDTQSEKEQGGSLVTASGLDQEKKFQHQLSSVSYCSQVSDPEDNDLMQNLPSCLAVDSTVTNNLTKYEKSDDDANIASSTQEHQVSQNSSPSFDDNVENNLAGKPGLVVNGRIFDGMGVQAHQRRGSSSGSIVLPDACFLPSKGEGHFMGYVGDYPTSFLSSSTTITIRYYTTEACWPFPFSDGSVCFAHEYSSKGMGFIYEIILSLLKQVSVGDFTVDGGGLPMNTSVAEKSLLEAAHDREKELLREITDLQLRLIRAQEELQKYKTENAQVSF</sequence>
<feature type="non-terminal residue" evidence="6">
    <location>
        <position position="1"/>
    </location>
</feature>
<dbReference type="InterPro" id="IPR001245">
    <property type="entry name" value="Ser-Thr/Tyr_kinase_cat_dom"/>
</dbReference>
<dbReference type="SUPFAM" id="SSF56112">
    <property type="entry name" value="Protein kinase-like (PK-like)"/>
    <property type="match status" value="1"/>
</dbReference>
<evidence type="ECO:0000259" key="5">
    <source>
        <dbReference type="PROSITE" id="PS50011"/>
    </source>
</evidence>
<proteinExistence type="inferred from homology"/>
<dbReference type="GO" id="GO:0004672">
    <property type="term" value="F:protein kinase activity"/>
    <property type="evidence" value="ECO:0007669"/>
    <property type="project" value="InterPro"/>
</dbReference>
<dbReference type="PROSITE" id="PS00107">
    <property type="entry name" value="PROTEIN_KINASE_ATP"/>
    <property type="match status" value="1"/>
</dbReference>
<feature type="compositionally biased region" description="Polar residues" evidence="4">
    <location>
        <begin position="439"/>
        <end position="456"/>
    </location>
</feature>
<feature type="region of interest" description="Disordered" evidence="4">
    <location>
        <begin position="434"/>
        <end position="458"/>
    </location>
</feature>
<dbReference type="Gene3D" id="1.10.510.10">
    <property type="entry name" value="Transferase(Phosphotransferase) domain 1"/>
    <property type="match status" value="1"/>
</dbReference>
<keyword evidence="7" id="KW-1185">Reference proteome</keyword>
<dbReference type="InterPro" id="IPR011009">
    <property type="entry name" value="Kinase-like_dom_sf"/>
</dbReference>
<evidence type="ECO:0000313" key="7">
    <source>
        <dbReference type="Proteomes" id="UP000428333"/>
    </source>
</evidence>
<dbReference type="InterPro" id="IPR017441">
    <property type="entry name" value="Protein_kinase_ATP_BS"/>
</dbReference>
<comment type="similarity">
    <text evidence="1">Belongs to the protein kinase superfamily. STE Ser/Thr protein kinase family. STE20 subfamily.</text>
</comment>
<evidence type="ECO:0000256" key="2">
    <source>
        <dbReference type="PROSITE-ProRule" id="PRU10141"/>
    </source>
</evidence>
<keyword evidence="2" id="KW-0067">ATP-binding</keyword>
<comment type="caution">
    <text evidence="6">The sequence shown here is derived from an EMBL/GenBank/DDBJ whole genome shotgun (WGS) entry which is preliminary data.</text>
</comment>
<feature type="binding site" evidence="2">
    <location>
        <position position="42"/>
    </location>
    <ligand>
        <name>ATP</name>
        <dbReference type="ChEBI" id="CHEBI:30616"/>
    </ligand>
</feature>
<feature type="domain" description="Protein kinase" evidence="5">
    <location>
        <begin position="13"/>
        <end position="287"/>
    </location>
</feature>
<dbReference type="EMBL" id="QEFC01000018">
    <property type="protein sequence ID" value="KAE9467629.1"/>
    <property type="molecule type" value="Genomic_DNA"/>
</dbReference>
<dbReference type="Pfam" id="PF07714">
    <property type="entry name" value="PK_Tyr_Ser-Thr"/>
    <property type="match status" value="1"/>
</dbReference>
<evidence type="ECO:0000313" key="6">
    <source>
        <dbReference type="EMBL" id="KAE9467629.1"/>
    </source>
</evidence>
<gene>
    <name evidence="6" type="ORF">C3L33_00448</name>
</gene>
<keyword evidence="2" id="KW-0547">Nucleotide-binding</keyword>
<feature type="coiled-coil region" evidence="3">
    <location>
        <begin position="598"/>
        <end position="632"/>
    </location>
</feature>
<dbReference type="GO" id="GO:0005524">
    <property type="term" value="F:ATP binding"/>
    <property type="evidence" value="ECO:0007669"/>
    <property type="project" value="UniProtKB-UniRule"/>
</dbReference>
<evidence type="ECO:0000256" key="4">
    <source>
        <dbReference type="SAM" id="MobiDB-lite"/>
    </source>
</evidence>
<organism evidence="6 7">
    <name type="scientific">Rhododendron williamsianum</name>
    <dbReference type="NCBI Taxonomy" id="262921"/>
    <lineage>
        <taxon>Eukaryota</taxon>
        <taxon>Viridiplantae</taxon>
        <taxon>Streptophyta</taxon>
        <taxon>Embryophyta</taxon>
        <taxon>Tracheophyta</taxon>
        <taxon>Spermatophyta</taxon>
        <taxon>Magnoliopsida</taxon>
        <taxon>eudicotyledons</taxon>
        <taxon>Gunneridae</taxon>
        <taxon>Pentapetalae</taxon>
        <taxon>asterids</taxon>
        <taxon>Ericales</taxon>
        <taxon>Ericaceae</taxon>
        <taxon>Ericoideae</taxon>
        <taxon>Rhodoreae</taxon>
        <taxon>Rhododendron</taxon>
    </lineage>
</organism>
<keyword evidence="3" id="KW-0175">Coiled coil</keyword>
<evidence type="ECO:0000256" key="3">
    <source>
        <dbReference type="SAM" id="Coils"/>
    </source>
</evidence>
<dbReference type="InterPro" id="IPR000719">
    <property type="entry name" value="Prot_kinase_dom"/>
</dbReference>
<dbReference type="GO" id="GO:0043539">
    <property type="term" value="F:protein serine/threonine kinase activator activity"/>
    <property type="evidence" value="ECO:0007669"/>
    <property type="project" value="InterPro"/>
</dbReference>
<dbReference type="FunFam" id="3.30.200.20:FF:000099">
    <property type="entry name" value="Serine/threonine-protein kinase BLUS1"/>
    <property type="match status" value="1"/>
</dbReference>
<protein>
    <recommendedName>
        <fullName evidence="5">Protein kinase domain-containing protein</fullName>
    </recommendedName>
</protein>
<dbReference type="PANTHER" id="PTHR48014:SF24">
    <property type="entry name" value="PROTEIN KINASE SUPERFAMILY PROTEIN"/>
    <property type="match status" value="1"/>
</dbReference>
<dbReference type="InterPro" id="IPR047173">
    <property type="entry name" value="STRAD_A/B-like"/>
</dbReference>